<dbReference type="WBParaSite" id="ALUE_0000345001-mRNA-1">
    <property type="protein sequence ID" value="ALUE_0000345001-mRNA-1"/>
    <property type="gene ID" value="ALUE_0000345001"/>
</dbReference>
<accession>A0A0M3HNV6</accession>
<protein>
    <submittedName>
        <fullName evidence="2">Secreted protein</fullName>
    </submittedName>
</protein>
<proteinExistence type="predicted"/>
<sequence length="82" mass="9383">MEEVVKLLCISSLNVRSECAQRGVFAAELMLRDCVLHLGADYWQLKLFEGRNLWTVHEGACDGVFSDIHVFIDVLYFSVVLY</sequence>
<dbReference type="AlphaFoldDB" id="A0A0M3HNV6"/>
<evidence type="ECO:0000313" key="1">
    <source>
        <dbReference type="Proteomes" id="UP000036681"/>
    </source>
</evidence>
<organism evidence="1 2">
    <name type="scientific">Ascaris lumbricoides</name>
    <name type="common">Giant roundworm</name>
    <dbReference type="NCBI Taxonomy" id="6252"/>
    <lineage>
        <taxon>Eukaryota</taxon>
        <taxon>Metazoa</taxon>
        <taxon>Ecdysozoa</taxon>
        <taxon>Nematoda</taxon>
        <taxon>Chromadorea</taxon>
        <taxon>Rhabditida</taxon>
        <taxon>Spirurina</taxon>
        <taxon>Ascaridomorpha</taxon>
        <taxon>Ascaridoidea</taxon>
        <taxon>Ascarididae</taxon>
        <taxon>Ascaris</taxon>
    </lineage>
</organism>
<reference evidence="2" key="1">
    <citation type="submission" date="2017-02" db="UniProtKB">
        <authorList>
            <consortium name="WormBaseParasite"/>
        </authorList>
    </citation>
    <scope>IDENTIFICATION</scope>
</reference>
<keyword evidence="1" id="KW-1185">Reference proteome</keyword>
<evidence type="ECO:0000313" key="2">
    <source>
        <dbReference type="WBParaSite" id="ALUE_0000345001-mRNA-1"/>
    </source>
</evidence>
<name>A0A0M3HNV6_ASCLU</name>
<dbReference type="Proteomes" id="UP000036681">
    <property type="component" value="Unplaced"/>
</dbReference>